<keyword evidence="1 5" id="KW-0489">Methyltransferase</keyword>
<organism evidence="5 6">
    <name type="scientific">Pantoea nemavictus</name>
    <dbReference type="NCBI Taxonomy" id="2726955"/>
    <lineage>
        <taxon>Bacteria</taxon>
        <taxon>Pseudomonadati</taxon>
        <taxon>Pseudomonadota</taxon>
        <taxon>Gammaproteobacteria</taxon>
        <taxon>Enterobacterales</taxon>
        <taxon>Erwiniaceae</taxon>
        <taxon>Pantoea</taxon>
    </lineage>
</organism>
<gene>
    <name evidence="5" type="ORF">WH298_11830</name>
</gene>
<evidence type="ECO:0000256" key="3">
    <source>
        <dbReference type="ARBA" id="ARBA00022691"/>
    </source>
</evidence>
<evidence type="ECO:0000256" key="2">
    <source>
        <dbReference type="ARBA" id="ARBA00022679"/>
    </source>
</evidence>
<name>A0ABU8PT93_9GAMM</name>
<dbReference type="RefSeq" id="WP_180822935.1">
    <property type="nucleotide sequence ID" value="NZ_JACAWY010000001.1"/>
</dbReference>
<keyword evidence="2 5" id="KW-0808">Transferase</keyword>
<evidence type="ECO:0000313" key="6">
    <source>
        <dbReference type="Proteomes" id="UP001362100"/>
    </source>
</evidence>
<evidence type="ECO:0000259" key="4">
    <source>
        <dbReference type="Pfam" id="PF13649"/>
    </source>
</evidence>
<comment type="caution">
    <text evidence="5">The sequence shown here is derived from an EMBL/GenBank/DDBJ whole genome shotgun (WGS) entry which is preliminary data.</text>
</comment>
<dbReference type="Gene3D" id="2.20.25.110">
    <property type="entry name" value="S-adenosyl-L-methionine-dependent methyltransferases"/>
    <property type="match status" value="1"/>
</dbReference>
<reference evidence="5 6" key="1">
    <citation type="submission" date="2023-12" db="EMBL/GenBank/DDBJ databases">
        <title>Gut-associated functions are favored during microbiome assembly across C. elegans life.</title>
        <authorList>
            <person name="Zimmermann J."/>
        </authorList>
    </citation>
    <scope>NUCLEOTIDE SEQUENCE [LARGE SCALE GENOMIC DNA]</scope>
    <source>
        <strain evidence="5 6">BIGb0393</strain>
    </source>
</reference>
<dbReference type="SUPFAM" id="SSF53335">
    <property type="entry name" value="S-adenosyl-L-methionine-dependent methyltransferases"/>
    <property type="match status" value="1"/>
</dbReference>
<dbReference type="PANTHER" id="PTHR43464:SF19">
    <property type="entry name" value="UBIQUINONE BIOSYNTHESIS O-METHYLTRANSFERASE, MITOCHONDRIAL"/>
    <property type="match status" value="1"/>
</dbReference>
<feature type="domain" description="Methyltransferase" evidence="4">
    <location>
        <begin position="48"/>
        <end position="138"/>
    </location>
</feature>
<dbReference type="GO" id="GO:0032259">
    <property type="term" value="P:methylation"/>
    <property type="evidence" value="ECO:0007669"/>
    <property type="project" value="UniProtKB-KW"/>
</dbReference>
<evidence type="ECO:0000313" key="5">
    <source>
        <dbReference type="EMBL" id="MEJ5045880.1"/>
    </source>
</evidence>
<dbReference type="CDD" id="cd02440">
    <property type="entry name" value="AdoMet_MTases"/>
    <property type="match status" value="1"/>
</dbReference>
<evidence type="ECO:0000256" key="1">
    <source>
        <dbReference type="ARBA" id="ARBA00022603"/>
    </source>
</evidence>
<dbReference type="GO" id="GO:0008168">
    <property type="term" value="F:methyltransferase activity"/>
    <property type="evidence" value="ECO:0007669"/>
    <property type="project" value="UniProtKB-KW"/>
</dbReference>
<accession>A0ABU8PT93</accession>
<dbReference type="InterPro" id="IPR041698">
    <property type="entry name" value="Methyltransf_25"/>
</dbReference>
<dbReference type="Pfam" id="PF13649">
    <property type="entry name" value="Methyltransf_25"/>
    <property type="match status" value="1"/>
</dbReference>
<dbReference type="Proteomes" id="UP001362100">
    <property type="component" value="Unassembled WGS sequence"/>
</dbReference>
<dbReference type="EC" id="2.1.1.-" evidence="5"/>
<sequence length="239" mass="27468">MSAGGMNDKTGFPVFFTEVSNNLGRYEDYNLASEKFVDLFPPSEYPSVLDICCGIGKMSLALFYQGYKVTAVDLSSEQLEIARKNAPGPIYHQADMKKIPGDNFDLLINVYTSFGYYSTEEEDLALFNYWYGLLRPGGVLLMELADMERARNRINEQGSLIREENGITEYLYMDWDKRLLKVDYHRESQHWSCLTRLYEKETLKDELLKAGFSTVSLYGDFSLKKKEKDDNLVIIARKG</sequence>
<keyword evidence="6" id="KW-1185">Reference proteome</keyword>
<proteinExistence type="predicted"/>
<dbReference type="Gene3D" id="3.40.50.150">
    <property type="entry name" value="Vaccinia Virus protein VP39"/>
    <property type="match status" value="1"/>
</dbReference>
<dbReference type="InterPro" id="IPR029063">
    <property type="entry name" value="SAM-dependent_MTases_sf"/>
</dbReference>
<dbReference type="EMBL" id="JBBGZW010000001">
    <property type="protein sequence ID" value="MEJ5045880.1"/>
    <property type="molecule type" value="Genomic_DNA"/>
</dbReference>
<keyword evidence="3" id="KW-0949">S-adenosyl-L-methionine</keyword>
<dbReference type="PANTHER" id="PTHR43464">
    <property type="entry name" value="METHYLTRANSFERASE"/>
    <property type="match status" value="1"/>
</dbReference>
<protein>
    <submittedName>
        <fullName evidence="5">Class I SAM-dependent methyltransferase</fullName>
        <ecNumber evidence="5">2.1.1.-</ecNumber>
    </submittedName>
</protein>